<dbReference type="InterPro" id="IPR045592">
    <property type="entry name" value="DUF6461"/>
</dbReference>
<evidence type="ECO:0000313" key="1">
    <source>
        <dbReference type="EMBL" id="MFC3979862.1"/>
    </source>
</evidence>
<gene>
    <name evidence="1" type="ORF">ACFOYY_07015</name>
</gene>
<protein>
    <submittedName>
        <fullName evidence="1">DUF6461 domain-containing protein</fullName>
    </submittedName>
</protein>
<dbReference type="Pfam" id="PF20062">
    <property type="entry name" value="DUF6461"/>
    <property type="match status" value="1"/>
</dbReference>
<dbReference type="EMBL" id="JBHSBC010000004">
    <property type="protein sequence ID" value="MFC3979862.1"/>
    <property type="molecule type" value="Genomic_DNA"/>
</dbReference>
<keyword evidence="2" id="KW-1185">Reference proteome</keyword>
<evidence type="ECO:0000313" key="2">
    <source>
        <dbReference type="Proteomes" id="UP001595698"/>
    </source>
</evidence>
<reference evidence="2" key="1">
    <citation type="journal article" date="2019" name="Int. J. Syst. Evol. Microbiol.">
        <title>The Global Catalogue of Microorganisms (GCM) 10K type strain sequencing project: providing services to taxonomists for standard genome sequencing and annotation.</title>
        <authorList>
            <consortium name="The Broad Institute Genomics Platform"/>
            <consortium name="The Broad Institute Genome Sequencing Center for Infectious Disease"/>
            <person name="Wu L."/>
            <person name="Ma J."/>
        </authorList>
    </citation>
    <scope>NUCLEOTIDE SEQUENCE [LARGE SCALE GENOMIC DNA]</scope>
    <source>
        <strain evidence="2">TBRC 7912</strain>
    </source>
</reference>
<comment type="caution">
    <text evidence="1">The sequence shown here is derived from an EMBL/GenBank/DDBJ whole genome shotgun (WGS) entry which is preliminary data.</text>
</comment>
<name>A0ABV8EU30_9ACTN</name>
<sequence>MTADDLYQLLRSYDPSDVSMQQFHAVWVESIPVEEAVVILNGDPASGTRDGFLGWGTGSDGGGEEAAGLLAGQVGDWILVIGDHRSTEDEALLALSRCGRRALAIRWDLHGESTLEYAEDGKLITVIDIFDTGERSGTDPNALDPYLYGLRFNIDDDIPGEPAVEPGESLTSALTAIGRMVGHRIDREWLEATHTTYVVPAGDPD</sequence>
<accession>A0ABV8EU30</accession>
<organism evidence="1 2">
    <name type="scientific">Streptosporangium jomthongense</name>
    <dbReference type="NCBI Taxonomy" id="1193683"/>
    <lineage>
        <taxon>Bacteria</taxon>
        <taxon>Bacillati</taxon>
        <taxon>Actinomycetota</taxon>
        <taxon>Actinomycetes</taxon>
        <taxon>Streptosporangiales</taxon>
        <taxon>Streptosporangiaceae</taxon>
        <taxon>Streptosporangium</taxon>
    </lineage>
</organism>
<dbReference type="Proteomes" id="UP001595698">
    <property type="component" value="Unassembled WGS sequence"/>
</dbReference>
<dbReference type="RefSeq" id="WP_362781641.1">
    <property type="nucleotide sequence ID" value="NZ_JBHSBC010000004.1"/>
</dbReference>
<proteinExistence type="predicted"/>